<evidence type="ECO:0000256" key="6">
    <source>
        <dbReference type="ARBA" id="ARBA00023136"/>
    </source>
</evidence>
<dbReference type="Pfam" id="PF02706">
    <property type="entry name" value="Wzz"/>
    <property type="match status" value="1"/>
</dbReference>
<name>A0A1H3LQ77_9FIRM</name>
<feature type="coiled-coil region" evidence="7">
    <location>
        <begin position="190"/>
        <end position="217"/>
    </location>
</feature>
<evidence type="ECO:0000256" key="3">
    <source>
        <dbReference type="ARBA" id="ARBA00022475"/>
    </source>
</evidence>
<feature type="coiled-coil region" evidence="7">
    <location>
        <begin position="325"/>
        <end position="366"/>
    </location>
</feature>
<feature type="transmembrane region" description="Helical" evidence="8">
    <location>
        <begin position="415"/>
        <end position="435"/>
    </location>
</feature>
<keyword evidence="7" id="KW-0175">Coiled coil</keyword>
<evidence type="ECO:0000256" key="8">
    <source>
        <dbReference type="SAM" id="Phobius"/>
    </source>
</evidence>
<protein>
    <submittedName>
        <fullName evidence="11">Uncharacterized protein involved in exopolysaccharide biosynthesis</fullName>
    </submittedName>
</protein>
<evidence type="ECO:0000259" key="9">
    <source>
        <dbReference type="Pfam" id="PF02706"/>
    </source>
</evidence>
<dbReference type="Pfam" id="PF13807">
    <property type="entry name" value="GNVR"/>
    <property type="match status" value="1"/>
</dbReference>
<dbReference type="Proteomes" id="UP000198625">
    <property type="component" value="Unassembled WGS sequence"/>
</dbReference>
<evidence type="ECO:0000256" key="2">
    <source>
        <dbReference type="ARBA" id="ARBA00006683"/>
    </source>
</evidence>
<feature type="domain" description="Tyrosine-protein kinase G-rich" evidence="10">
    <location>
        <begin position="363"/>
        <end position="437"/>
    </location>
</feature>
<evidence type="ECO:0000256" key="5">
    <source>
        <dbReference type="ARBA" id="ARBA00022989"/>
    </source>
</evidence>
<dbReference type="InterPro" id="IPR032807">
    <property type="entry name" value="GNVR"/>
</dbReference>
<evidence type="ECO:0000256" key="4">
    <source>
        <dbReference type="ARBA" id="ARBA00022692"/>
    </source>
</evidence>
<feature type="domain" description="Polysaccharide chain length determinant N-terminal" evidence="9">
    <location>
        <begin position="23"/>
        <end position="124"/>
    </location>
</feature>
<keyword evidence="4 8" id="KW-0812">Transmembrane</keyword>
<comment type="similarity">
    <text evidence="2">Belongs to the CpsC/CapA family.</text>
</comment>
<dbReference type="InterPro" id="IPR050445">
    <property type="entry name" value="Bact_polysacc_biosynth/exp"/>
</dbReference>
<organism evidence="11 12">
    <name type="scientific">Proteiniborus ethanoligenes</name>
    <dbReference type="NCBI Taxonomy" id="415015"/>
    <lineage>
        <taxon>Bacteria</taxon>
        <taxon>Bacillati</taxon>
        <taxon>Bacillota</taxon>
        <taxon>Clostridia</taxon>
        <taxon>Eubacteriales</taxon>
        <taxon>Proteiniborus</taxon>
    </lineage>
</organism>
<keyword evidence="6 8" id="KW-0472">Membrane</keyword>
<sequence>MVAQKRKRGQTMQQQPIQQYDYEEISLRELIETLIKGWKLIAIITAICVLVAGVYSFFIIDPTYEAKSVLMASFATDKLVNISKNGDSVEGILNTISTYPVLTIQTYKEQIKSPKILQQVIEDLNLSEREITRVGLRDMIALEAIKDTNLIEIKVSSSDPELAANIANAMSTRFTEFVTDLSKQQASKSSKFLKAQIESEKSKLDEASLELKRIMAQPRGVDELASEQAAKLTLLSEYKVGVVEKEVALNKLKAGLAAAEEELKNTPQILVTNKSVSEDQLLGRIVSEKNNMSAAEASSITMKNEEVNINYIELSTKVAEYKILVSETTKELELMKSKIDQTQKEIEKIQSELAEKKHELNLVQRNVDIAQGTYDAFLKKYEEIRVAETTEMGESTINIVSPALVPIKPVGPRKMLNVAVAGVLGIMLGVFIAFFKEYWKNSAVSSN</sequence>
<dbReference type="STRING" id="415015.SAMN05660462_00600"/>
<gene>
    <name evidence="11" type="ORF">SAMN05660462_00600</name>
</gene>
<evidence type="ECO:0000256" key="1">
    <source>
        <dbReference type="ARBA" id="ARBA00004651"/>
    </source>
</evidence>
<evidence type="ECO:0000256" key="7">
    <source>
        <dbReference type="SAM" id="Coils"/>
    </source>
</evidence>
<dbReference type="InterPro" id="IPR003856">
    <property type="entry name" value="LPS_length_determ_N"/>
</dbReference>
<dbReference type="PANTHER" id="PTHR32309:SF13">
    <property type="entry name" value="FERRIC ENTEROBACTIN TRANSPORT PROTEIN FEPE"/>
    <property type="match status" value="1"/>
</dbReference>
<dbReference type="EMBL" id="FNQE01000004">
    <property type="protein sequence ID" value="SDY66717.1"/>
    <property type="molecule type" value="Genomic_DNA"/>
</dbReference>
<comment type="subcellular location">
    <subcellularLocation>
        <location evidence="1">Cell membrane</location>
        <topology evidence="1">Multi-pass membrane protein</topology>
    </subcellularLocation>
</comment>
<keyword evidence="5 8" id="KW-1133">Transmembrane helix</keyword>
<dbReference type="GO" id="GO:0004713">
    <property type="term" value="F:protein tyrosine kinase activity"/>
    <property type="evidence" value="ECO:0007669"/>
    <property type="project" value="TreeGrafter"/>
</dbReference>
<dbReference type="PANTHER" id="PTHR32309">
    <property type="entry name" value="TYROSINE-PROTEIN KINASE"/>
    <property type="match status" value="1"/>
</dbReference>
<evidence type="ECO:0000313" key="11">
    <source>
        <dbReference type="EMBL" id="SDY66717.1"/>
    </source>
</evidence>
<evidence type="ECO:0000313" key="12">
    <source>
        <dbReference type="Proteomes" id="UP000198625"/>
    </source>
</evidence>
<accession>A0A1H3LQ77</accession>
<proteinExistence type="inferred from homology"/>
<dbReference type="AlphaFoldDB" id="A0A1H3LQ77"/>
<dbReference type="GO" id="GO:0005886">
    <property type="term" value="C:plasma membrane"/>
    <property type="evidence" value="ECO:0007669"/>
    <property type="project" value="UniProtKB-SubCell"/>
</dbReference>
<keyword evidence="3" id="KW-1003">Cell membrane</keyword>
<evidence type="ECO:0000259" key="10">
    <source>
        <dbReference type="Pfam" id="PF13807"/>
    </source>
</evidence>
<keyword evidence="12" id="KW-1185">Reference proteome</keyword>
<feature type="transmembrane region" description="Helical" evidence="8">
    <location>
        <begin position="40"/>
        <end position="60"/>
    </location>
</feature>
<reference evidence="11 12" key="1">
    <citation type="submission" date="2016-10" db="EMBL/GenBank/DDBJ databases">
        <authorList>
            <person name="de Groot N.N."/>
        </authorList>
    </citation>
    <scope>NUCLEOTIDE SEQUENCE [LARGE SCALE GENOMIC DNA]</scope>
    <source>
        <strain evidence="11 12">DSM 21650</strain>
    </source>
</reference>